<name>A0A126ZX93_9MICC</name>
<organism evidence="2 3">
    <name type="scientific">Sinomonas atrocyanea</name>
    <dbReference type="NCBI Taxonomy" id="37927"/>
    <lineage>
        <taxon>Bacteria</taxon>
        <taxon>Bacillati</taxon>
        <taxon>Actinomycetota</taxon>
        <taxon>Actinomycetes</taxon>
        <taxon>Micrococcales</taxon>
        <taxon>Micrococcaceae</taxon>
        <taxon>Sinomonas</taxon>
    </lineage>
</organism>
<dbReference type="InterPro" id="IPR006311">
    <property type="entry name" value="TAT_signal"/>
</dbReference>
<feature type="signal peptide" evidence="1">
    <location>
        <begin position="1"/>
        <end position="29"/>
    </location>
</feature>
<dbReference type="EMBL" id="CP014518">
    <property type="protein sequence ID" value="AMM31577.1"/>
    <property type="molecule type" value="Genomic_DNA"/>
</dbReference>
<keyword evidence="3" id="KW-1185">Reference proteome</keyword>
<gene>
    <name evidence="2" type="ORF">SA2016_0889</name>
</gene>
<dbReference type="Proteomes" id="UP000070134">
    <property type="component" value="Chromosome"/>
</dbReference>
<keyword evidence="1" id="KW-0732">Signal</keyword>
<dbReference type="OrthoDB" id="9942535at2"/>
<proteinExistence type="predicted"/>
<evidence type="ECO:0000313" key="2">
    <source>
        <dbReference type="EMBL" id="AMM31577.1"/>
    </source>
</evidence>
<evidence type="ECO:0000313" key="3">
    <source>
        <dbReference type="Proteomes" id="UP000070134"/>
    </source>
</evidence>
<accession>A0A126ZX93</accession>
<dbReference type="AlphaFoldDB" id="A0A126ZX93"/>
<protein>
    <recommendedName>
        <fullName evidence="4">Secreted protein</fullName>
    </recommendedName>
</protein>
<evidence type="ECO:0000256" key="1">
    <source>
        <dbReference type="SAM" id="SignalP"/>
    </source>
</evidence>
<evidence type="ECO:0008006" key="4">
    <source>
        <dbReference type="Google" id="ProtNLM"/>
    </source>
</evidence>
<sequence length="150" mass="15023" precursor="true">MKKTRTAVLGVATAALAAAAFATAGPATADYGSGQIYQITLSDNIAGPHGGGVWIWWGLNSDGTGDYAGSDCGHGGEGAVSDLGDVTWKYSPDGTEIIISGTALNGLGGYLTTVTVPATTGHYTGTDETFLTLPGFIPSGIGNAQLQVSP</sequence>
<feature type="chain" id="PRO_5007445438" description="Secreted protein" evidence="1">
    <location>
        <begin position="30"/>
        <end position="150"/>
    </location>
</feature>
<dbReference type="RefSeq" id="WP_066495758.1">
    <property type="nucleotide sequence ID" value="NZ_BJMO01000127.1"/>
</dbReference>
<reference evidence="2 3" key="1">
    <citation type="submission" date="2016-02" db="EMBL/GenBank/DDBJ databases">
        <title>Complete genome of Sinomonas atrocyanea KCTC 3377.</title>
        <authorList>
            <person name="Kim K.M."/>
        </authorList>
    </citation>
    <scope>NUCLEOTIDE SEQUENCE [LARGE SCALE GENOMIC DNA]</scope>
    <source>
        <strain evidence="2 3">KCTC 3377</strain>
    </source>
</reference>
<dbReference type="PROSITE" id="PS51318">
    <property type="entry name" value="TAT"/>
    <property type="match status" value="1"/>
</dbReference>
<dbReference type="KEGG" id="satk:SA2016_0889"/>